<organism evidence="2">
    <name type="scientific">Anguilla anguilla</name>
    <name type="common">European freshwater eel</name>
    <name type="synonym">Muraena anguilla</name>
    <dbReference type="NCBI Taxonomy" id="7936"/>
    <lineage>
        <taxon>Eukaryota</taxon>
        <taxon>Metazoa</taxon>
        <taxon>Chordata</taxon>
        <taxon>Craniata</taxon>
        <taxon>Vertebrata</taxon>
        <taxon>Euteleostomi</taxon>
        <taxon>Actinopterygii</taxon>
        <taxon>Neopterygii</taxon>
        <taxon>Teleostei</taxon>
        <taxon>Anguilliformes</taxon>
        <taxon>Anguillidae</taxon>
        <taxon>Anguilla</taxon>
    </lineage>
</organism>
<name>A0A0E9RMX1_ANGAN</name>
<keyword evidence="1" id="KW-0472">Membrane</keyword>
<reference evidence="2" key="2">
    <citation type="journal article" date="2015" name="Fish Shellfish Immunol.">
        <title>Early steps in the European eel (Anguilla anguilla)-Vibrio vulnificus interaction in the gills: Role of the RtxA13 toxin.</title>
        <authorList>
            <person name="Callol A."/>
            <person name="Pajuelo D."/>
            <person name="Ebbesson L."/>
            <person name="Teles M."/>
            <person name="MacKenzie S."/>
            <person name="Amaro C."/>
        </authorList>
    </citation>
    <scope>NUCLEOTIDE SEQUENCE</scope>
</reference>
<keyword evidence="1" id="KW-0812">Transmembrane</keyword>
<feature type="transmembrane region" description="Helical" evidence="1">
    <location>
        <begin position="38"/>
        <end position="61"/>
    </location>
</feature>
<proteinExistence type="predicted"/>
<dbReference type="AlphaFoldDB" id="A0A0E9RMX1"/>
<keyword evidence="1" id="KW-1133">Transmembrane helix</keyword>
<dbReference type="EMBL" id="GBXM01078153">
    <property type="protein sequence ID" value="JAH30424.1"/>
    <property type="molecule type" value="Transcribed_RNA"/>
</dbReference>
<evidence type="ECO:0000313" key="2">
    <source>
        <dbReference type="EMBL" id="JAH30424.1"/>
    </source>
</evidence>
<protein>
    <submittedName>
        <fullName evidence="2">Uncharacterized protein</fullName>
    </submittedName>
</protein>
<accession>A0A0E9RMX1</accession>
<sequence>MSEQLTLFYSTVKEKAWHQSGSRWDQRINCVIYLSLEIVLSVSMPFLSVHTFALMGILFCVDV</sequence>
<reference evidence="2" key="1">
    <citation type="submission" date="2014-11" db="EMBL/GenBank/DDBJ databases">
        <authorList>
            <person name="Amaro Gonzalez C."/>
        </authorList>
    </citation>
    <scope>NUCLEOTIDE SEQUENCE</scope>
</reference>
<evidence type="ECO:0000256" key="1">
    <source>
        <dbReference type="SAM" id="Phobius"/>
    </source>
</evidence>